<evidence type="ECO:0000313" key="2">
    <source>
        <dbReference type="EMBL" id="VUZ40157.1"/>
    </source>
</evidence>
<reference evidence="2 3" key="1">
    <citation type="submission" date="2019-07" db="EMBL/GenBank/DDBJ databases">
        <authorList>
            <person name="Jastrzebski P J."/>
            <person name="Paukszto L."/>
            <person name="Jastrzebski P J."/>
        </authorList>
    </citation>
    <scope>NUCLEOTIDE SEQUENCE [LARGE SCALE GENOMIC DNA]</scope>
    <source>
        <strain evidence="2 3">WMS-il1</strain>
    </source>
</reference>
<dbReference type="AlphaFoldDB" id="A0A564XYQ1"/>
<sequence>MNGHIHPFVIFCLLLPSFSSNSLDLDLFDNSEVEISDALHAPMNMDFPVYRLYHPDTKTYISKSNNSNEILATERFLFSRLIEWEWIPLERNIGIYLRNKADKSYLCFDKYGKPIAREVIDQRQCMLRGFTPVTDDNGIESSTVTNSESGVGYLREMTDYVNVKPQAIYLVSKFYSPPWIIGFCPNGNSYANDDPLLPRCHSDDLSTNWGVFYLCPVLPESCRKDMCFNSNHLFEKYFTGCPHRCTYSIQCGGLLTKRRNIVEFD</sequence>
<feature type="chain" id="PRO_5022183983" description="ShKT domain-containing protein" evidence="1">
    <location>
        <begin position="23"/>
        <end position="265"/>
    </location>
</feature>
<gene>
    <name evidence="2" type="ORF">WMSIL1_LOCUS1252</name>
</gene>
<keyword evidence="1" id="KW-0732">Signal</keyword>
<evidence type="ECO:0000256" key="1">
    <source>
        <dbReference type="SAM" id="SignalP"/>
    </source>
</evidence>
<dbReference type="Proteomes" id="UP000321570">
    <property type="component" value="Unassembled WGS sequence"/>
</dbReference>
<protein>
    <recommendedName>
        <fullName evidence="4">ShKT domain-containing protein</fullName>
    </recommendedName>
</protein>
<feature type="signal peptide" evidence="1">
    <location>
        <begin position="1"/>
        <end position="22"/>
    </location>
</feature>
<keyword evidence="3" id="KW-1185">Reference proteome</keyword>
<evidence type="ECO:0000313" key="3">
    <source>
        <dbReference type="Proteomes" id="UP000321570"/>
    </source>
</evidence>
<evidence type="ECO:0008006" key="4">
    <source>
        <dbReference type="Google" id="ProtNLM"/>
    </source>
</evidence>
<name>A0A564XYQ1_HYMDI</name>
<accession>A0A564XYQ1</accession>
<dbReference type="EMBL" id="CABIJS010000030">
    <property type="protein sequence ID" value="VUZ40157.1"/>
    <property type="molecule type" value="Genomic_DNA"/>
</dbReference>
<organism evidence="2 3">
    <name type="scientific">Hymenolepis diminuta</name>
    <name type="common">Rat tapeworm</name>
    <dbReference type="NCBI Taxonomy" id="6216"/>
    <lineage>
        <taxon>Eukaryota</taxon>
        <taxon>Metazoa</taxon>
        <taxon>Spiralia</taxon>
        <taxon>Lophotrochozoa</taxon>
        <taxon>Platyhelminthes</taxon>
        <taxon>Cestoda</taxon>
        <taxon>Eucestoda</taxon>
        <taxon>Cyclophyllidea</taxon>
        <taxon>Hymenolepididae</taxon>
        <taxon>Hymenolepis</taxon>
    </lineage>
</organism>
<proteinExistence type="predicted"/>